<gene>
    <name evidence="2" type="ORF">DFH08DRAFT_845543</name>
</gene>
<sequence>MSCEVPRRRPWVLSQVAARKAFLYTFHYRPPSGSSMPEDLRKTIWVRTSAHPAIVALVTLLVFAVLRRIFRLVKVARTTSYFPKRYTPFHPFVLPGSLFTTSSWIDGRNWHWVRRFQTYSHNETVNLVPILTGSATLWTSNIDIGRQIVAESPRSSFIKSSWSLLTLL</sequence>
<organism evidence="2 3">
    <name type="scientific">Mycena albidolilacea</name>
    <dbReference type="NCBI Taxonomy" id="1033008"/>
    <lineage>
        <taxon>Eukaryota</taxon>
        <taxon>Fungi</taxon>
        <taxon>Dikarya</taxon>
        <taxon>Basidiomycota</taxon>
        <taxon>Agaricomycotina</taxon>
        <taxon>Agaricomycetes</taxon>
        <taxon>Agaricomycetidae</taxon>
        <taxon>Agaricales</taxon>
        <taxon>Marasmiineae</taxon>
        <taxon>Mycenaceae</taxon>
        <taxon>Mycena</taxon>
    </lineage>
</organism>
<keyword evidence="1" id="KW-1133">Transmembrane helix</keyword>
<dbReference type="AlphaFoldDB" id="A0AAD7AIE4"/>
<dbReference type="Proteomes" id="UP001218218">
    <property type="component" value="Unassembled WGS sequence"/>
</dbReference>
<proteinExistence type="predicted"/>
<evidence type="ECO:0000256" key="1">
    <source>
        <dbReference type="SAM" id="Phobius"/>
    </source>
</evidence>
<keyword evidence="3" id="KW-1185">Reference proteome</keyword>
<comment type="caution">
    <text evidence="2">The sequence shown here is derived from an EMBL/GenBank/DDBJ whole genome shotgun (WGS) entry which is preliminary data.</text>
</comment>
<evidence type="ECO:0000313" key="3">
    <source>
        <dbReference type="Proteomes" id="UP001218218"/>
    </source>
</evidence>
<name>A0AAD7AIE4_9AGAR</name>
<evidence type="ECO:0000313" key="2">
    <source>
        <dbReference type="EMBL" id="KAJ7359259.1"/>
    </source>
</evidence>
<dbReference type="EMBL" id="JARIHO010000006">
    <property type="protein sequence ID" value="KAJ7359259.1"/>
    <property type="molecule type" value="Genomic_DNA"/>
</dbReference>
<reference evidence="2" key="1">
    <citation type="submission" date="2023-03" db="EMBL/GenBank/DDBJ databases">
        <title>Massive genome expansion in bonnet fungi (Mycena s.s.) driven by repeated elements and novel gene families across ecological guilds.</title>
        <authorList>
            <consortium name="Lawrence Berkeley National Laboratory"/>
            <person name="Harder C.B."/>
            <person name="Miyauchi S."/>
            <person name="Viragh M."/>
            <person name="Kuo A."/>
            <person name="Thoen E."/>
            <person name="Andreopoulos B."/>
            <person name="Lu D."/>
            <person name="Skrede I."/>
            <person name="Drula E."/>
            <person name="Henrissat B."/>
            <person name="Morin E."/>
            <person name="Kohler A."/>
            <person name="Barry K."/>
            <person name="LaButti K."/>
            <person name="Morin E."/>
            <person name="Salamov A."/>
            <person name="Lipzen A."/>
            <person name="Mereny Z."/>
            <person name="Hegedus B."/>
            <person name="Baldrian P."/>
            <person name="Stursova M."/>
            <person name="Weitz H."/>
            <person name="Taylor A."/>
            <person name="Grigoriev I.V."/>
            <person name="Nagy L.G."/>
            <person name="Martin F."/>
            <person name="Kauserud H."/>
        </authorList>
    </citation>
    <scope>NUCLEOTIDE SEQUENCE</scope>
    <source>
        <strain evidence="2">CBHHK002</strain>
    </source>
</reference>
<feature type="transmembrane region" description="Helical" evidence="1">
    <location>
        <begin position="44"/>
        <end position="66"/>
    </location>
</feature>
<keyword evidence="1" id="KW-0812">Transmembrane</keyword>
<accession>A0AAD7AIE4</accession>
<protein>
    <submittedName>
        <fullName evidence="2">Uncharacterized protein</fullName>
    </submittedName>
</protein>
<keyword evidence="1" id="KW-0472">Membrane</keyword>